<dbReference type="GO" id="GO:0009253">
    <property type="term" value="P:peptidoglycan catabolic process"/>
    <property type="evidence" value="ECO:0007669"/>
    <property type="project" value="InterPro"/>
</dbReference>
<dbReference type="VEuPathDB" id="VectorBase:PPAPM1_007800"/>
<protein>
    <recommendedName>
        <fullName evidence="8">Peptidoglycan-recognition protein</fullName>
    </recommendedName>
</protein>
<dbReference type="Pfam" id="PF01510">
    <property type="entry name" value="Amidase_2"/>
    <property type="match status" value="1"/>
</dbReference>
<evidence type="ECO:0000259" key="5">
    <source>
        <dbReference type="SMART" id="SM00701"/>
    </source>
</evidence>
<dbReference type="FunFam" id="3.40.80.10:FF:000001">
    <property type="entry name" value="Peptidoglycan recognition protein 1"/>
    <property type="match status" value="1"/>
</dbReference>
<feature type="domain" description="Peptidoglycan recognition protein family" evidence="5">
    <location>
        <begin position="90"/>
        <end position="232"/>
    </location>
</feature>
<keyword evidence="2" id="KW-0399">Innate immunity</keyword>
<evidence type="ECO:0000313" key="6">
    <source>
        <dbReference type="EnsemblMetazoa" id="PPAI010204-PA"/>
    </source>
</evidence>
<keyword evidence="3" id="KW-0391">Immunity</keyword>
<dbReference type="SMART" id="SM00644">
    <property type="entry name" value="Ami_2"/>
    <property type="match status" value="1"/>
</dbReference>
<dbReference type="PANTHER" id="PTHR11022:SF74">
    <property type="entry name" value="PEPTIDOGLYCAN-RECOGNITION PROTEIN SA"/>
    <property type="match status" value="1"/>
</dbReference>
<dbReference type="InterPro" id="IPR015510">
    <property type="entry name" value="PGRP"/>
</dbReference>
<dbReference type="SMART" id="SM00701">
    <property type="entry name" value="PGRP"/>
    <property type="match status" value="1"/>
</dbReference>
<dbReference type="PANTHER" id="PTHR11022">
    <property type="entry name" value="PEPTIDOGLYCAN RECOGNITION PROTEIN"/>
    <property type="match status" value="1"/>
</dbReference>
<dbReference type="GO" id="GO:0045087">
    <property type="term" value="P:innate immune response"/>
    <property type="evidence" value="ECO:0007669"/>
    <property type="project" value="UniProtKB-KW"/>
</dbReference>
<dbReference type="EMBL" id="AJVK01017914">
    <property type="status" value="NOT_ANNOTATED_CDS"/>
    <property type="molecule type" value="Genomic_DNA"/>
</dbReference>
<dbReference type="EnsemblMetazoa" id="PPAI010204-RA">
    <property type="protein sequence ID" value="PPAI010204-PA"/>
    <property type="gene ID" value="PPAI010204"/>
</dbReference>
<dbReference type="InterPro" id="IPR006619">
    <property type="entry name" value="PGRP_domain_met/bac"/>
</dbReference>
<feature type="domain" description="N-acetylmuramoyl-L-alanine amidase" evidence="4">
    <location>
        <begin position="102"/>
        <end position="238"/>
    </location>
</feature>
<dbReference type="VEuPathDB" id="VectorBase:PPAPM1_004955"/>
<evidence type="ECO:0000256" key="2">
    <source>
        <dbReference type="ARBA" id="ARBA00022588"/>
    </source>
</evidence>
<dbReference type="Proteomes" id="UP000092462">
    <property type="component" value="Unassembled WGS sequence"/>
</dbReference>
<accession>A0A1B0GQR7</accession>
<name>A0A1B0GQR7_PHLPP</name>
<dbReference type="VEuPathDB" id="VectorBase:PPAI010204"/>
<dbReference type="GO" id="GO:0008745">
    <property type="term" value="F:N-acetylmuramoyl-L-alanine amidase activity"/>
    <property type="evidence" value="ECO:0007669"/>
    <property type="project" value="InterPro"/>
</dbReference>
<organism evidence="6 7">
    <name type="scientific">Phlebotomus papatasi</name>
    <name type="common">Sandfly</name>
    <dbReference type="NCBI Taxonomy" id="29031"/>
    <lineage>
        <taxon>Eukaryota</taxon>
        <taxon>Metazoa</taxon>
        <taxon>Ecdysozoa</taxon>
        <taxon>Arthropoda</taxon>
        <taxon>Hexapoda</taxon>
        <taxon>Insecta</taxon>
        <taxon>Pterygota</taxon>
        <taxon>Neoptera</taxon>
        <taxon>Endopterygota</taxon>
        <taxon>Diptera</taxon>
        <taxon>Nematocera</taxon>
        <taxon>Psychodoidea</taxon>
        <taxon>Psychodidae</taxon>
        <taxon>Phlebotomus</taxon>
        <taxon>Phlebotomus</taxon>
    </lineage>
</organism>
<sequence>MNNNVLNRAVEAAKDLIQCGINNNELAKDVKVYGGRQVQATLSPGEHLYDDMKTWPGGGKARVNLHGNPHGNQHGNPHVNPEIENVASCPEVLGKRSWGGRDPFKVFYTILPVEYVIIHHTFTTGCYMGNQCVPIVKELQNFHMDELEYNDIAFNFLIGCDGSIYEGVGWHRRGNHTYGYDNRSIGIAFIGNYNNFSPTQVSVEAAKHLIECGISNNELSKDVKVYAARQVESTQSPGLHLFNNMRTWPHFVEH</sequence>
<evidence type="ECO:0008006" key="8">
    <source>
        <dbReference type="Google" id="ProtNLM"/>
    </source>
</evidence>
<dbReference type="InterPro" id="IPR036505">
    <property type="entry name" value="Amidase/PGRP_sf"/>
</dbReference>
<comment type="similarity">
    <text evidence="1">Belongs to the N-acetylmuramoyl-L-alanine amidase 2 family.</text>
</comment>
<evidence type="ECO:0000259" key="4">
    <source>
        <dbReference type="SMART" id="SM00644"/>
    </source>
</evidence>
<dbReference type="CDD" id="cd06583">
    <property type="entry name" value="PGRP"/>
    <property type="match status" value="1"/>
</dbReference>
<dbReference type="GO" id="GO:0008270">
    <property type="term" value="F:zinc ion binding"/>
    <property type="evidence" value="ECO:0007669"/>
    <property type="project" value="InterPro"/>
</dbReference>
<reference evidence="6" key="1">
    <citation type="submission" date="2022-08" db="UniProtKB">
        <authorList>
            <consortium name="EnsemblMetazoa"/>
        </authorList>
    </citation>
    <scope>IDENTIFICATION</scope>
    <source>
        <strain evidence="6">Israel</strain>
    </source>
</reference>
<dbReference type="SUPFAM" id="SSF55846">
    <property type="entry name" value="N-acetylmuramoyl-L-alanine amidase-like"/>
    <property type="match status" value="2"/>
</dbReference>
<evidence type="ECO:0000256" key="1">
    <source>
        <dbReference type="ARBA" id="ARBA00007553"/>
    </source>
</evidence>
<dbReference type="AlphaFoldDB" id="A0A1B0GQR7"/>
<dbReference type="InterPro" id="IPR002502">
    <property type="entry name" value="Amidase_domain"/>
</dbReference>
<evidence type="ECO:0000256" key="3">
    <source>
        <dbReference type="ARBA" id="ARBA00022859"/>
    </source>
</evidence>
<dbReference type="EMBL" id="AJVK01017915">
    <property type="status" value="NOT_ANNOTATED_CDS"/>
    <property type="molecule type" value="Genomic_DNA"/>
</dbReference>
<keyword evidence="7" id="KW-1185">Reference proteome</keyword>
<proteinExistence type="inferred from homology"/>
<dbReference type="Gene3D" id="3.40.80.10">
    <property type="entry name" value="Peptidoglycan recognition protein-like"/>
    <property type="match status" value="2"/>
</dbReference>
<evidence type="ECO:0000313" key="7">
    <source>
        <dbReference type="Proteomes" id="UP000092462"/>
    </source>
</evidence>